<feature type="signal peptide" evidence="2">
    <location>
        <begin position="1"/>
        <end position="29"/>
    </location>
</feature>
<dbReference type="EMBL" id="WNWQ01000829">
    <property type="protein sequence ID" value="KAE9963506.1"/>
    <property type="molecule type" value="Genomic_DNA"/>
</dbReference>
<evidence type="ECO:0000313" key="3">
    <source>
        <dbReference type="EMBL" id="KAE9963506.1"/>
    </source>
</evidence>
<proteinExistence type="predicted"/>
<dbReference type="EMBL" id="WNWS01000543">
    <property type="protein sequence ID" value="KAE9966057.1"/>
    <property type="molecule type" value="Genomic_DNA"/>
</dbReference>
<organism evidence="3 6">
    <name type="scientific">Venturia inaequalis</name>
    <name type="common">Apple scab fungus</name>
    <dbReference type="NCBI Taxonomy" id="5025"/>
    <lineage>
        <taxon>Eukaryota</taxon>
        <taxon>Fungi</taxon>
        <taxon>Dikarya</taxon>
        <taxon>Ascomycota</taxon>
        <taxon>Pezizomycotina</taxon>
        <taxon>Dothideomycetes</taxon>
        <taxon>Pleosporomycetidae</taxon>
        <taxon>Venturiales</taxon>
        <taxon>Venturiaceae</taxon>
        <taxon>Venturia</taxon>
    </lineage>
</organism>
<feature type="region of interest" description="Disordered" evidence="1">
    <location>
        <begin position="230"/>
        <end position="308"/>
    </location>
</feature>
<dbReference type="Proteomes" id="UP000490939">
    <property type="component" value="Unassembled WGS sequence"/>
</dbReference>
<gene>
    <name evidence="3" type="ORF">BLS_009218</name>
    <name evidence="5" type="ORF">EG327_008697</name>
    <name evidence="4" type="ORF">EG328_009203</name>
</gene>
<feature type="compositionally biased region" description="Low complexity" evidence="1">
    <location>
        <begin position="253"/>
        <end position="273"/>
    </location>
</feature>
<sequence>MAFISELGAAIAFGAVLLMWSAVSAPAPALVPECLVLDTPPAEEAPSDTCDCQAMQSTIDRQWARIDRLQTENTSWAYKAMEFDNKIAKLRSAPRNVPFCNRCDFRQHRVPSCDKCGDLSRKLAASERRCESVFAANDILRSENSEYYRFFGKHSAQLKEQEHNAWVARFLGQNQQELIHPAFQHPINMQMSPPAQQFLVQQPPFTAAPPQFFPAYLQTPAHLVQNAPAIQPPPIQAAPPQAAPVAPIPPATPSSKAPAPTSLPKAIAPSQTAPAPPKTPAAAPPKPPATPASQKTLPDFDPGKISIKFPKRVPNVPVKLVINPPGTRSATAHNATPPPPSSTPTILKASGTAAGHGIGGSGKPSAAKAMMDRMVALGLAKRD</sequence>
<evidence type="ECO:0000256" key="1">
    <source>
        <dbReference type="SAM" id="MobiDB-lite"/>
    </source>
</evidence>
<evidence type="ECO:0000313" key="4">
    <source>
        <dbReference type="EMBL" id="KAE9966057.1"/>
    </source>
</evidence>
<name>A0A8H3YMZ3_VENIN</name>
<keyword evidence="8" id="KW-1185">Reference proteome</keyword>
<evidence type="ECO:0000313" key="7">
    <source>
        <dbReference type="Proteomes" id="UP000447873"/>
    </source>
</evidence>
<feature type="compositionally biased region" description="Pro residues" evidence="1">
    <location>
        <begin position="274"/>
        <end position="290"/>
    </location>
</feature>
<dbReference type="Proteomes" id="UP000433883">
    <property type="component" value="Unassembled WGS sequence"/>
</dbReference>
<evidence type="ECO:0000313" key="6">
    <source>
        <dbReference type="Proteomes" id="UP000433883"/>
    </source>
</evidence>
<dbReference type="AlphaFoldDB" id="A0A8H3YMZ3"/>
<protein>
    <submittedName>
        <fullName evidence="3">Uncharacterized protein</fullName>
    </submittedName>
</protein>
<evidence type="ECO:0000313" key="5">
    <source>
        <dbReference type="EMBL" id="KAE9974710.1"/>
    </source>
</evidence>
<feature type="chain" id="PRO_5044691006" evidence="2">
    <location>
        <begin position="30"/>
        <end position="383"/>
    </location>
</feature>
<keyword evidence="2" id="KW-0732">Signal</keyword>
<accession>A0A8H3YMZ3</accession>
<comment type="caution">
    <text evidence="3">The sequence shown here is derived from an EMBL/GenBank/DDBJ whole genome shotgun (WGS) entry which is preliminary data.</text>
</comment>
<feature type="region of interest" description="Disordered" evidence="1">
    <location>
        <begin position="324"/>
        <end position="366"/>
    </location>
</feature>
<dbReference type="Proteomes" id="UP000447873">
    <property type="component" value="Unassembled WGS sequence"/>
</dbReference>
<feature type="compositionally biased region" description="Low complexity" evidence="1">
    <location>
        <begin position="343"/>
        <end position="353"/>
    </location>
</feature>
<dbReference type="EMBL" id="WNWR01000551">
    <property type="protein sequence ID" value="KAE9974710.1"/>
    <property type="molecule type" value="Genomic_DNA"/>
</dbReference>
<evidence type="ECO:0000313" key="8">
    <source>
        <dbReference type="Proteomes" id="UP000490939"/>
    </source>
</evidence>
<evidence type="ECO:0000256" key="2">
    <source>
        <dbReference type="SAM" id="SignalP"/>
    </source>
</evidence>
<reference evidence="3 6" key="1">
    <citation type="submission" date="2019-11" db="EMBL/GenBank/DDBJ databases">
        <title>Venturia inaequalis Genome Resource.</title>
        <authorList>
            <person name="Lichtner F.J."/>
        </authorList>
    </citation>
    <scope>NUCLEOTIDE SEQUENCE [LARGE SCALE GENOMIC DNA]</scope>
    <source>
        <strain evidence="4 7">120213</strain>
        <strain evidence="3">Bline_iso_100314</strain>
        <strain evidence="5 8">DMI_063113</strain>
    </source>
</reference>